<keyword evidence="4 6" id="KW-1133">Transmembrane helix</keyword>
<evidence type="ECO:0000256" key="6">
    <source>
        <dbReference type="SAM" id="Phobius"/>
    </source>
</evidence>
<evidence type="ECO:0000256" key="3">
    <source>
        <dbReference type="ARBA" id="ARBA00022692"/>
    </source>
</evidence>
<proteinExistence type="inferred from homology"/>
<keyword evidence="3 6" id="KW-0812">Transmembrane</keyword>
<dbReference type="PANTHER" id="PTHR10783">
    <property type="entry name" value="XENOTROPIC AND POLYTROPIC RETROVIRUS RECEPTOR 1-RELATED"/>
    <property type="match status" value="1"/>
</dbReference>
<evidence type="ECO:0000313" key="10">
    <source>
        <dbReference type="Proteomes" id="UP000822688"/>
    </source>
</evidence>
<feature type="domain" description="SPX" evidence="8">
    <location>
        <begin position="1"/>
        <end position="254"/>
    </location>
</feature>
<feature type="transmembrane region" description="Helical" evidence="6">
    <location>
        <begin position="393"/>
        <end position="417"/>
    </location>
</feature>
<feature type="transmembrane region" description="Helical" evidence="6">
    <location>
        <begin position="442"/>
        <end position="463"/>
    </location>
</feature>
<name>A0A8T0IGD1_CERPU</name>
<evidence type="ECO:0000256" key="5">
    <source>
        <dbReference type="ARBA" id="ARBA00023136"/>
    </source>
</evidence>
<dbReference type="InterPro" id="IPR004331">
    <property type="entry name" value="SPX_dom"/>
</dbReference>
<gene>
    <name evidence="9" type="ORF">KC19_3G016400</name>
</gene>
<sequence>MIAQVNKIRTEDGDTYVTELHEPLCRSPQDRTFFARLDAQLTKVNKFYKEKEVENLARAGDLENQMLELINAQEAIARQDLRIYNSSLDYLESDPGAHMSGDHLQSPKELSGELPLIREEMGRSGSLLMREGKHGDAVDEDDVIRKYNEQHHGSNASGNVIKLRSALESIPEPADDEVEVIEPVKGPHDIESCKIYSQKELDQAKKKLDIAFVDFYRRLTFISSYRSVNITAFAKITKKYDEVTGWHLAPIYMKEVESSYFVISKKIHKLTIKVEDMYTKHFADGQRKKAMRHLRPIRRQGSHWTTYFIGLFTGCSIALFISFFFLVANPLALPRGGGKAYLDTVFPVFSTLIVVAVHLYMYALDVYAWQRHRINYPFIFGFSPGTELRHRQVLLVSTGFTTFLLGGMNIHIAMTILTHPGPAPPGAAPSPITSRTSAHTDFIPLILVLTTVVVTLLPINVIYRSSRYFIVNTFRKLACAPFYKVTLPDFFLGDQLTSQLLVFRNLEFIICYYFSGYFLTQDDASCKRNSTYQGFGYLMVLIPYWWRFLQCLRRYFEENDRVQLEGAMRLVAVFTAVALRQAYGNNRHRPRYELLLRVLFIIASTIATSISNYWDICHDWSLLNPKSKNKWLRDKLILKHKSIYWIAMGVNTVLRVAWMSSLLQIQVSTGFNQNAFDVIVAALEVLRRGIWNFFRIENEHLTNVGKYRAEVAVPLPFDHAE</sequence>
<feature type="transmembrane region" description="Helical" evidence="6">
    <location>
        <begin position="595"/>
        <end position="614"/>
    </location>
</feature>
<dbReference type="Pfam" id="PF03105">
    <property type="entry name" value="SPX"/>
    <property type="match status" value="1"/>
</dbReference>
<dbReference type="GO" id="GO:0005802">
    <property type="term" value="C:trans-Golgi network"/>
    <property type="evidence" value="ECO:0007669"/>
    <property type="project" value="TreeGrafter"/>
</dbReference>
<comment type="similarity">
    <text evidence="2">Belongs to the SYG1 (TC 2.A.94) family.</text>
</comment>
<keyword evidence="10" id="KW-1185">Reference proteome</keyword>
<dbReference type="GO" id="GO:0000822">
    <property type="term" value="F:inositol hexakisphosphate binding"/>
    <property type="evidence" value="ECO:0007669"/>
    <property type="project" value="TreeGrafter"/>
</dbReference>
<evidence type="ECO:0000256" key="1">
    <source>
        <dbReference type="ARBA" id="ARBA00004141"/>
    </source>
</evidence>
<protein>
    <submittedName>
        <fullName evidence="9">Uncharacterized protein</fullName>
    </submittedName>
</protein>
<dbReference type="AlphaFoldDB" id="A0A8T0IGD1"/>
<feature type="transmembrane region" description="Helical" evidence="6">
    <location>
        <begin position="340"/>
        <end position="363"/>
    </location>
</feature>
<reference evidence="9" key="1">
    <citation type="submission" date="2020-06" db="EMBL/GenBank/DDBJ databases">
        <title>WGS assembly of Ceratodon purpureus strain R40.</title>
        <authorList>
            <person name="Carey S.B."/>
            <person name="Jenkins J."/>
            <person name="Shu S."/>
            <person name="Lovell J.T."/>
            <person name="Sreedasyam A."/>
            <person name="Maumus F."/>
            <person name="Tiley G.P."/>
            <person name="Fernandez-Pozo N."/>
            <person name="Barry K."/>
            <person name="Chen C."/>
            <person name="Wang M."/>
            <person name="Lipzen A."/>
            <person name="Daum C."/>
            <person name="Saski C.A."/>
            <person name="Payton A.C."/>
            <person name="Mcbreen J.C."/>
            <person name="Conrad R.E."/>
            <person name="Kollar L.M."/>
            <person name="Olsson S."/>
            <person name="Huttunen S."/>
            <person name="Landis J.B."/>
            <person name="Wickett N.J."/>
            <person name="Johnson M.G."/>
            <person name="Rensing S.A."/>
            <person name="Grimwood J."/>
            <person name="Schmutz J."/>
            <person name="Mcdaniel S.F."/>
        </authorList>
    </citation>
    <scope>NUCLEOTIDE SEQUENCE</scope>
    <source>
        <strain evidence="9">R40</strain>
    </source>
</reference>
<dbReference type="PROSITE" id="PS51380">
    <property type="entry name" value="EXS"/>
    <property type="match status" value="1"/>
</dbReference>
<evidence type="ECO:0000259" key="8">
    <source>
        <dbReference type="PROSITE" id="PS51382"/>
    </source>
</evidence>
<dbReference type="GO" id="GO:0016036">
    <property type="term" value="P:cellular response to phosphate starvation"/>
    <property type="evidence" value="ECO:0007669"/>
    <property type="project" value="TreeGrafter"/>
</dbReference>
<comment type="subcellular location">
    <subcellularLocation>
        <location evidence="1">Membrane</location>
        <topology evidence="1">Multi-pass membrane protein</topology>
    </subcellularLocation>
</comment>
<feature type="transmembrane region" description="Helical" evidence="6">
    <location>
        <begin position="530"/>
        <end position="546"/>
    </location>
</feature>
<evidence type="ECO:0000256" key="2">
    <source>
        <dbReference type="ARBA" id="ARBA00009665"/>
    </source>
</evidence>
<evidence type="ECO:0000313" key="9">
    <source>
        <dbReference type="EMBL" id="KAG0581877.1"/>
    </source>
</evidence>
<dbReference type="EMBL" id="CM026423">
    <property type="protein sequence ID" value="KAG0581877.1"/>
    <property type="molecule type" value="Genomic_DNA"/>
</dbReference>
<feature type="transmembrane region" description="Helical" evidence="6">
    <location>
        <begin position="304"/>
        <end position="328"/>
    </location>
</feature>
<dbReference type="GO" id="GO:0005886">
    <property type="term" value="C:plasma membrane"/>
    <property type="evidence" value="ECO:0007669"/>
    <property type="project" value="TreeGrafter"/>
</dbReference>
<accession>A0A8T0IGD1</accession>
<dbReference type="InterPro" id="IPR004342">
    <property type="entry name" value="EXS_C"/>
</dbReference>
<keyword evidence="5 6" id="KW-0472">Membrane</keyword>
<evidence type="ECO:0000259" key="7">
    <source>
        <dbReference type="PROSITE" id="PS51380"/>
    </source>
</evidence>
<dbReference type="Pfam" id="PF03124">
    <property type="entry name" value="EXS"/>
    <property type="match status" value="1"/>
</dbReference>
<dbReference type="Proteomes" id="UP000822688">
    <property type="component" value="Chromosome 3"/>
</dbReference>
<comment type="caution">
    <text evidence="9">The sequence shown here is derived from an EMBL/GenBank/DDBJ whole genome shotgun (WGS) entry which is preliminary data.</text>
</comment>
<feature type="domain" description="EXS" evidence="7">
    <location>
        <begin position="527"/>
        <end position="721"/>
    </location>
</feature>
<dbReference type="PROSITE" id="PS51382">
    <property type="entry name" value="SPX"/>
    <property type="match status" value="1"/>
</dbReference>
<dbReference type="GO" id="GO:0006817">
    <property type="term" value="P:phosphate ion transport"/>
    <property type="evidence" value="ECO:0007669"/>
    <property type="project" value="TreeGrafter"/>
</dbReference>
<dbReference type="PANTHER" id="PTHR10783:SF103">
    <property type="entry name" value="SOLUTE CARRIER FAMILY 53 MEMBER 1"/>
    <property type="match status" value="1"/>
</dbReference>
<feature type="transmembrane region" description="Helical" evidence="6">
    <location>
        <begin position="643"/>
        <end position="663"/>
    </location>
</feature>
<evidence type="ECO:0000256" key="4">
    <source>
        <dbReference type="ARBA" id="ARBA00022989"/>
    </source>
</evidence>
<organism evidence="9 10">
    <name type="scientific">Ceratodon purpureus</name>
    <name type="common">Fire moss</name>
    <name type="synonym">Dicranum purpureum</name>
    <dbReference type="NCBI Taxonomy" id="3225"/>
    <lineage>
        <taxon>Eukaryota</taxon>
        <taxon>Viridiplantae</taxon>
        <taxon>Streptophyta</taxon>
        <taxon>Embryophyta</taxon>
        <taxon>Bryophyta</taxon>
        <taxon>Bryophytina</taxon>
        <taxon>Bryopsida</taxon>
        <taxon>Dicranidae</taxon>
        <taxon>Pseudoditrichales</taxon>
        <taxon>Ditrichaceae</taxon>
        <taxon>Ceratodon</taxon>
    </lineage>
</organism>